<comment type="catalytic activity">
    <reaction evidence="9">
        <text>a (3R)-hydroxyacyl-[ACP] = a (2E)-enoyl-[ACP] + H2O</text>
        <dbReference type="Rhea" id="RHEA:13097"/>
        <dbReference type="Rhea" id="RHEA-COMP:9925"/>
        <dbReference type="Rhea" id="RHEA-COMP:9945"/>
        <dbReference type="ChEBI" id="CHEBI:15377"/>
        <dbReference type="ChEBI" id="CHEBI:78784"/>
        <dbReference type="ChEBI" id="CHEBI:78827"/>
        <dbReference type="EC" id="4.2.1.59"/>
    </reaction>
</comment>
<dbReference type="EMBL" id="JBBUTF010000013">
    <property type="protein sequence ID" value="MEK8027313.1"/>
    <property type="molecule type" value="Genomic_DNA"/>
</dbReference>
<keyword evidence="4 9" id="KW-0444">Lipid biosynthesis</keyword>
<dbReference type="RefSeq" id="WP_341375087.1">
    <property type="nucleotide sequence ID" value="NZ_JBBUTF010000013.1"/>
</dbReference>
<evidence type="ECO:0000256" key="4">
    <source>
        <dbReference type="ARBA" id="ARBA00022516"/>
    </source>
</evidence>
<dbReference type="PANTHER" id="PTHR30272">
    <property type="entry name" value="3-HYDROXYACYL-[ACYL-CARRIER-PROTEIN] DEHYDRATASE"/>
    <property type="match status" value="1"/>
</dbReference>
<reference evidence="10 11" key="1">
    <citation type="submission" date="2024-04" db="EMBL/GenBank/DDBJ databases">
        <title>Novel species of the genus Ideonella isolated from streams.</title>
        <authorList>
            <person name="Lu H."/>
        </authorList>
    </citation>
    <scope>NUCLEOTIDE SEQUENCE [LARGE SCALE GENOMIC DNA]</scope>
    <source>
        <strain evidence="10 11">BYS139W</strain>
    </source>
</reference>
<dbReference type="EC" id="4.2.1.59" evidence="9"/>
<comment type="function">
    <text evidence="8 9">Involved in unsaturated fatty acids biosynthesis. Catalyzes the dehydration of short chain beta-hydroxyacyl-ACPs and long chain saturated and unsaturated beta-hydroxyacyl-ACPs.</text>
</comment>
<accession>A0ABU9BFD8</accession>
<dbReference type="Pfam" id="PF07977">
    <property type="entry name" value="FabA"/>
    <property type="match status" value="1"/>
</dbReference>
<evidence type="ECO:0000256" key="1">
    <source>
        <dbReference type="ARBA" id="ARBA00004496"/>
    </source>
</evidence>
<evidence type="ECO:0000256" key="8">
    <source>
        <dbReference type="ARBA" id="ARBA00025049"/>
    </source>
</evidence>
<evidence type="ECO:0000256" key="2">
    <source>
        <dbReference type="ARBA" id="ARBA00009174"/>
    </source>
</evidence>
<dbReference type="Gene3D" id="3.10.129.10">
    <property type="entry name" value="Hotdog Thioesterase"/>
    <property type="match status" value="1"/>
</dbReference>
<keyword evidence="11" id="KW-1185">Reference proteome</keyword>
<keyword evidence="5 9" id="KW-0441">Lipid A biosynthesis</keyword>
<dbReference type="CDD" id="cd01288">
    <property type="entry name" value="FabZ"/>
    <property type="match status" value="1"/>
</dbReference>
<keyword evidence="3 9" id="KW-0963">Cytoplasm</keyword>
<dbReference type="GO" id="GO:0019171">
    <property type="term" value="F:(3R)-hydroxyacyl-[acyl-carrier-protein] dehydratase activity"/>
    <property type="evidence" value="ECO:0007669"/>
    <property type="project" value="UniProtKB-EC"/>
</dbReference>
<evidence type="ECO:0000256" key="3">
    <source>
        <dbReference type="ARBA" id="ARBA00022490"/>
    </source>
</evidence>
<dbReference type="InterPro" id="IPR013114">
    <property type="entry name" value="FabA_FabZ"/>
</dbReference>
<keyword evidence="6 9" id="KW-0443">Lipid metabolism</keyword>
<evidence type="ECO:0000256" key="9">
    <source>
        <dbReference type="HAMAP-Rule" id="MF_00406"/>
    </source>
</evidence>
<keyword evidence="7 9" id="KW-0456">Lyase</keyword>
<dbReference type="NCBIfam" id="NF000582">
    <property type="entry name" value="PRK00006.1"/>
    <property type="match status" value="1"/>
</dbReference>
<evidence type="ECO:0000313" key="11">
    <source>
        <dbReference type="Proteomes" id="UP001368500"/>
    </source>
</evidence>
<organism evidence="10 11">
    <name type="scientific">Pseudaquabacterium rugosum</name>
    <dbReference type="NCBI Taxonomy" id="2984194"/>
    <lineage>
        <taxon>Bacteria</taxon>
        <taxon>Pseudomonadati</taxon>
        <taxon>Pseudomonadota</taxon>
        <taxon>Betaproteobacteria</taxon>
        <taxon>Burkholderiales</taxon>
        <taxon>Sphaerotilaceae</taxon>
        <taxon>Pseudaquabacterium</taxon>
    </lineage>
</organism>
<comment type="subcellular location">
    <subcellularLocation>
        <location evidence="1 9">Cytoplasm</location>
    </subcellularLocation>
</comment>
<dbReference type="NCBIfam" id="TIGR01750">
    <property type="entry name" value="fabZ"/>
    <property type="match status" value="1"/>
</dbReference>
<comment type="similarity">
    <text evidence="2 9">Belongs to the thioester dehydratase family. FabZ subfamily.</text>
</comment>
<gene>
    <name evidence="9 10" type="primary">fabZ</name>
    <name evidence="10" type="ORF">AACH11_15220</name>
</gene>
<evidence type="ECO:0000313" key="10">
    <source>
        <dbReference type="EMBL" id="MEK8027313.1"/>
    </source>
</evidence>
<dbReference type="SUPFAM" id="SSF54637">
    <property type="entry name" value="Thioesterase/thiol ester dehydrase-isomerase"/>
    <property type="match status" value="1"/>
</dbReference>
<dbReference type="HAMAP" id="MF_00406">
    <property type="entry name" value="FabZ"/>
    <property type="match status" value="1"/>
</dbReference>
<name>A0ABU9BFD8_9BURK</name>
<sequence>MTKPVIDIHKILKLLPHRYPILLVDRVVEFEKDQRIKALKNVTINEPFFVGHFPNRPVMPGVMMLEALAQTAALLSFESMGQQPDENTVVYFLGIDGARFKRVVEPGDQLVLEAWIERAKAGIYKYKARASVDGETAVEAELMCTMRKVA</sequence>
<dbReference type="InterPro" id="IPR010084">
    <property type="entry name" value="FabZ"/>
</dbReference>
<comment type="caution">
    <text evidence="10">The sequence shown here is derived from an EMBL/GenBank/DDBJ whole genome shotgun (WGS) entry which is preliminary data.</text>
</comment>
<evidence type="ECO:0000256" key="5">
    <source>
        <dbReference type="ARBA" id="ARBA00022556"/>
    </source>
</evidence>
<proteinExistence type="inferred from homology"/>
<feature type="active site" evidence="9">
    <location>
        <position position="52"/>
    </location>
</feature>
<evidence type="ECO:0000256" key="6">
    <source>
        <dbReference type="ARBA" id="ARBA00023098"/>
    </source>
</evidence>
<protein>
    <recommendedName>
        <fullName evidence="9">3-hydroxyacyl-[acyl-carrier-protein] dehydratase FabZ</fullName>
        <ecNumber evidence="9">4.2.1.59</ecNumber>
    </recommendedName>
    <alternativeName>
        <fullName evidence="9">(3R)-hydroxymyristoyl-[acyl-carrier-protein] dehydratase</fullName>
        <shortName evidence="9">(3R)-hydroxymyristoyl-ACP dehydrase</shortName>
    </alternativeName>
    <alternativeName>
        <fullName evidence="9">Beta-hydroxyacyl-ACP dehydratase</fullName>
    </alternativeName>
</protein>
<evidence type="ECO:0000256" key="7">
    <source>
        <dbReference type="ARBA" id="ARBA00023239"/>
    </source>
</evidence>
<dbReference type="PANTHER" id="PTHR30272:SF1">
    <property type="entry name" value="3-HYDROXYACYL-[ACYL-CARRIER-PROTEIN] DEHYDRATASE"/>
    <property type="match status" value="1"/>
</dbReference>
<dbReference type="Proteomes" id="UP001368500">
    <property type="component" value="Unassembled WGS sequence"/>
</dbReference>
<dbReference type="InterPro" id="IPR029069">
    <property type="entry name" value="HotDog_dom_sf"/>
</dbReference>